<dbReference type="Pfam" id="PF08387">
    <property type="entry name" value="FBD"/>
    <property type="match status" value="1"/>
</dbReference>
<dbReference type="InterPro" id="IPR050232">
    <property type="entry name" value="FBL13/AtMIF1-like"/>
</dbReference>
<dbReference type="PANTHER" id="PTHR31900:SF34">
    <property type="entry name" value="EMB|CAB62440.1-RELATED"/>
    <property type="match status" value="1"/>
</dbReference>
<dbReference type="SMART" id="SM00579">
    <property type="entry name" value="FBD"/>
    <property type="match status" value="1"/>
</dbReference>
<evidence type="ECO:0000313" key="2">
    <source>
        <dbReference type="EMBL" id="KAF3578258.1"/>
    </source>
</evidence>
<proteinExistence type="predicted"/>
<comment type="caution">
    <text evidence="2">The sequence shown here is derived from an EMBL/GenBank/DDBJ whole genome shotgun (WGS) entry which is preliminary data.</text>
</comment>
<sequence length="230" mass="26679">MWLPILEDLTVDRRSNYDAETFTIAVPSLHRLTIVDTFLGKGNGGYVINSPSLKYLNIKGVGVEWFGTIIRPAEWYEFFLIENATEQLVEAIIIGVIDIHVHNEDILASLTSVKPLSLDFSPFKANDYNNRTLHSFRMVGEWEKRPKCVPECLLFHLVTFQWTNYVWEREEELEVAKYILKNARWLKKATFYTEPEDVETLEEKREMLKELASVVRASNSCHLVFESSSN</sequence>
<dbReference type="EMBL" id="QGKV02000649">
    <property type="protein sequence ID" value="KAF3578258.1"/>
    <property type="molecule type" value="Genomic_DNA"/>
</dbReference>
<dbReference type="InterPro" id="IPR006566">
    <property type="entry name" value="FBD"/>
</dbReference>
<feature type="domain" description="FBD" evidence="1">
    <location>
        <begin position="151"/>
        <end position="226"/>
    </location>
</feature>
<evidence type="ECO:0000313" key="3">
    <source>
        <dbReference type="Proteomes" id="UP000266723"/>
    </source>
</evidence>
<reference evidence="2 3" key="1">
    <citation type="journal article" date="2020" name="BMC Genomics">
        <title>Intraspecific diversification of the crop wild relative Brassica cretica Lam. using demographic model selection.</title>
        <authorList>
            <person name="Kioukis A."/>
            <person name="Michalopoulou V.A."/>
            <person name="Briers L."/>
            <person name="Pirintsos S."/>
            <person name="Studholme D.J."/>
            <person name="Pavlidis P."/>
            <person name="Sarris P.F."/>
        </authorList>
    </citation>
    <scope>NUCLEOTIDE SEQUENCE [LARGE SCALE GENOMIC DNA]</scope>
    <source>
        <strain evidence="3">cv. PFS-1207/04</strain>
    </source>
</reference>
<dbReference type="Proteomes" id="UP000266723">
    <property type="component" value="Unassembled WGS sequence"/>
</dbReference>
<keyword evidence="3" id="KW-1185">Reference proteome</keyword>
<evidence type="ECO:0000259" key="1">
    <source>
        <dbReference type="SMART" id="SM00579"/>
    </source>
</evidence>
<dbReference type="PANTHER" id="PTHR31900">
    <property type="entry name" value="F-BOX/RNI SUPERFAMILY PROTEIN-RELATED"/>
    <property type="match status" value="1"/>
</dbReference>
<organism evidence="2 3">
    <name type="scientific">Brassica cretica</name>
    <name type="common">Mustard</name>
    <dbReference type="NCBI Taxonomy" id="69181"/>
    <lineage>
        <taxon>Eukaryota</taxon>
        <taxon>Viridiplantae</taxon>
        <taxon>Streptophyta</taxon>
        <taxon>Embryophyta</taxon>
        <taxon>Tracheophyta</taxon>
        <taxon>Spermatophyta</taxon>
        <taxon>Magnoliopsida</taxon>
        <taxon>eudicotyledons</taxon>
        <taxon>Gunneridae</taxon>
        <taxon>Pentapetalae</taxon>
        <taxon>rosids</taxon>
        <taxon>malvids</taxon>
        <taxon>Brassicales</taxon>
        <taxon>Brassicaceae</taxon>
        <taxon>Brassiceae</taxon>
        <taxon>Brassica</taxon>
    </lineage>
</organism>
<accession>A0ABQ7DJJ0</accession>
<protein>
    <recommendedName>
        <fullName evidence="1">FBD domain-containing protein</fullName>
    </recommendedName>
</protein>
<name>A0ABQ7DJJ0_BRACR</name>
<gene>
    <name evidence="2" type="ORF">DY000_02036111</name>
</gene>